<feature type="compositionally biased region" description="Basic and acidic residues" evidence="7">
    <location>
        <begin position="407"/>
        <end position="425"/>
    </location>
</feature>
<gene>
    <name evidence="10" type="ORF">HG542_03305</name>
</gene>
<dbReference type="AlphaFoldDB" id="A0A7Y7E5A8"/>
<proteinExistence type="predicted"/>
<feature type="transmembrane region" description="Helical" evidence="8">
    <location>
        <begin position="286"/>
        <end position="306"/>
    </location>
</feature>
<feature type="transmembrane region" description="Helical" evidence="8">
    <location>
        <begin position="173"/>
        <end position="192"/>
    </location>
</feature>
<feature type="transmembrane region" description="Helical" evidence="8">
    <location>
        <begin position="231"/>
        <end position="254"/>
    </location>
</feature>
<evidence type="ECO:0000256" key="8">
    <source>
        <dbReference type="SAM" id="Phobius"/>
    </source>
</evidence>
<evidence type="ECO:0000256" key="6">
    <source>
        <dbReference type="ARBA" id="ARBA00023136"/>
    </source>
</evidence>
<dbReference type="EMBL" id="JABBXF010000006">
    <property type="protein sequence ID" value="NVK76683.1"/>
    <property type="molecule type" value="Genomic_DNA"/>
</dbReference>
<feature type="transmembrane region" description="Helical" evidence="8">
    <location>
        <begin position="382"/>
        <end position="400"/>
    </location>
</feature>
<keyword evidence="5 8" id="KW-1133">Transmembrane helix</keyword>
<keyword evidence="4 8" id="KW-0812">Transmembrane</keyword>
<dbReference type="Gene3D" id="1.20.1250.20">
    <property type="entry name" value="MFS general substrate transporter like domains"/>
    <property type="match status" value="1"/>
</dbReference>
<dbReference type="SUPFAM" id="SSF103473">
    <property type="entry name" value="MFS general substrate transporter"/>
    <property type="match status" value="1"/>
</dbReference>
<feature type="transmembrane region" description="Helical" evidence="8">
    <location>
        <begin position="350"/>
        <end position="370"/>
    </location>
</feature>
<feature type="region of interest" description="Disordered" evidence="7">
    <location>
        <begin position="404"/>
        <end position="425"/>
    </location>
</feature>
<dbReference type="InterPro" id="IPR036259">
    <property type="entry name" value="MFS_trans_sf"/>
</dbReference>
<evidence type="ECO:0000256" key="1">
    <source>
        <dbReference type="ARBA" id="ARBA00004651"/>
    </source>
</evidence>
<sequence>MTGSAAARWRTYAGLPAGLKALVVLSTVVGLGSYMITPFIGVLLVKGVGLDTGTAGLLVAVATFVQFGGSIVGGPVADRLGLRPTMIVALLLRTLGLVLLALAVRVHFLVLPAVVLVAAGPALYLPANKAYIVRSVSDELRPLFLAISAAALNVGMGLGPFLAVLLIGRDPVVLLLVLAGFFALITVAHQVAMQPVAARPEAPGGGTEAGGTEAGGGSTLRGALSDALRPVLFNVAAFYLYFSFQSFIGLYAAAESHLGLVGWVMLLNCAMMAVLQPLLAGRIARAGYRMLLAGSFLLMAAGTAVMCLGGTFALLLGTAVFTVGEAFVFLRGDLEVVGRIPDRPAFAFGVQRLTTGVGGLFAGAAGGFLFGHFQHDGHPGRYWLAVAAQCAVVAVLGLVLGGSSAGRTERAGTEDTAGREKEPAA</sequence>
<feature type="transmembrane region" description="Helical" evidence="8">
    <location>
        <begin position="143"/>
        <end position="167"/>
    </location>
</feature>
<dbReference type="PANTHER" id="PTHR23517:SF2">
    <property type="entry name" value="MULTIDRUG RESISTANCE PROTEIN MDTH"/>
    <property type="match status" value="1"/>
</dbReference>
<protein>
    <submittedName>
        <fullName evidence="10">MFS transporter</fullName>
    </submittedName>
</protein>
<keyword evidence="2" id="KW-0813">Transport</keyword>
<evidence type="ECO:0000256" key="5">
    <source>
        <dbReference type="ARBA" id="ARBA00022989"/>
    </source>
</evidence>
<evidence type="ECO:0000256" key="2">
    <source>
        <dbReference type="ARBA" id="ARBA00022448"/>
    </source>
</evidence>
<accession>A0A7Y7E5A8</accession>
<organism evidence="10 11">
    <name type="scientific">Streptomyces morookaense</name>
    <name type="common">Streptoverticillium morookaense</name>
    <dbReference type="NCBI Taxonomy" id="1970"/>
    <lineage>
        <taxon>Bacteria</taxon>
        <taxon>Bacillati</taxon>
        <taxon>Actinomycetota</taxon>
        <taxon>Actinomycetes</taxon>
        <taxon>Kitasatosporales</taxon>
        <taxon>Streptomycetaceae</taxon>
        <taxon>Streptomyces</taxon>
    </lineage>
</organism>
<dbReference type="Proteomes" id="UP000587462">
    <property type="component" value="Unassembled WGS sequence"/>
</dbReference>
<evidence type="ECO:0000259" key="9">
    <source>
        <dbReference type="PROSITE" id="PS50850"/>
    </source>
</evidence>
<dbReference type="PROSITE" id="PS50850">
    <property type="entry name" value="MFS"/>
    <property type="match status" value="1"/>
</dbReference>
<evidence type="ECO:0000313" key="11">
    <source>
        <dbReference type="Proteomes" id="UP000587462"/>
    </source>
</evidence>
<evidence type="ECO:0000256" key="7">
    <source>
        <dbReference type="SAM" id="MobiDB-lite"/>
    </source>
</evidence>
<evidence type="ECO:0000313" key="10">
    <source>
        <dbReference type="EMBL" id="NVK76683.1"/>
    </source>
</evidence>
<feature type="transmembrane region" description="Helical" evidence="8">
    <location>
        <begin position="260"/>
        <end position="279"/>
    </location>
</feature>
<feature type="transmembrane region" description="Helical" evidence="8">
    <location>
        <begin position="21"/>
        <end position="45"/>
    </location>
</feature>
<dbReference type="GO" id="GO:0022857">
    <property type="term" value="F:transmembrane transporter activity"/>
    <property type="evidence" value="ECO:0007669"/>
    <property type="project" value="InterPro"/>
</dbReference>
<comment type="subcellular location">
    <subcellularLocation>
        <location evidence="1">Cell membrane</location>
        <topology evidence="1">Multi-pass membrane protein</topology>
    </subcellularLocation>
</comment>
<name>A0A7Y7E5A8_STRMO</name>
<dbReference type="PANTHER" id="PTHR23517">
    <property type="entry name" value="RESISTANCE PROTEIN MDTM, PUTATIVE-RELATED-RELATED"/>
    <property type="match status" value="1"/>
</dbReference>
<dbReference type="InterPro" id="IPR020846">
    <property type="entry name" value="MFS_dom"/>
</dbReference>
<dbReference type="Pfam" id="PF07690">
    <property type="entry name" value="MFS_1"/>
    <property type="match status" value="1"/>
</dbReference>
<keyword evidence="6 8" id="KW-0472">Membrane</keyword>
<dbReference type="InterPro" id="IPR050171">
    <property type="entry name" value="MFS_Transporters"/>
</dbReference>
<feature type="transmembrane region" description="Helical" evidence="8">
    <location>
        <begin position="57"/>
        <end position="77"/>
    </location>
</feature>
<comment type="caution">
    <text evidence="10">The sequence shown here is derived from an EMBL/GenBank/DDBJ whole genome shotgun (WGS) entry which is preliminary data.</text>
</comment>
<dbReference type="RefSeq" id="WP_171078485.1">
    <property type="nucleotide sequence ID" value="NZ_BNBU01000004.1"/>
</dbReference>
<feature type="domain" description="Major facilitator superfamily (MFS) profile" evidence="9">
    <location>
        <begin position="18"/>
        <end position="405"/>
    </location>
</feature>
<evidence type="ECO:0000256" key="4">
    <source>
        <dbReference type="ARBA" id="ARBA00022692"/>
    </source>
</evidence>
<keyword evidence="3" id="KW-1003">Cell membrane</keyword>
<dbReference type="InterPro" id="IPR011701">
    <property type="entry name" value="MFS"/>
</dbReference>
<keyword evidence="11" id="KW-1185">Reference proteome</keyword>
<reference evidence="10 11" key="1">
    <citation type="submission" date="2020-04" db="EMBL/GenBank/DDBJ databases">
        <title>Draft Genome Sequence of Streptomyces morookaense DSM 40503, an 8-azaguanine-producing strain.</title>
        <authorList>
            <person name="Qi J."/>
            <person name="Gao J.-M."/>
        </authorList>
    </citation>
    <scope>NUCLEOTIDE SEQUENCE [LARGE SCALE GENOMIC DNA]</scope>
    <source>
        <strain evidence="10 11">DSM 40503</strain>
    </source>
</reference>
<dbReference type="GO" id="GO:0005886">
    <property type="term" value="C:plasma membrane"/>
    <property type="evidence" value="ECO:0007669"/>
    <property type="project" value="UniProtKB-SubCell"/>
</dbReference>
<evidence type="ECO:0000256" key="3">
    <source>
        <dbReference type="ARBA" id="ARBA00022475"/>
    </source>
</evidence>